<keyword evidence="2 4" id="KW-0863">Zinc-finger</keyword>
<keyword evidence="3" id="KW-0862">Zinc</keyword>
<dbReference type="Pfam" id="PF00628">
    <property type="entry name" value="PHD"/>
    <property type="match status" value="2"/>
</dbReference>
<dbReference type="OrthoDB" id="1903104at2759"/>
<dbReference type="PROSITE" id="PS50016">
    <property type="entry name" value="ZF_PHD_2"/>
    <property type="match status" value="2"/>
</dbReference>
<dbReference type="InterPro" id="IPR001965">
    <property type="entry name" value="Znf_PHD"/>
</dbReference>
<evidence type="ECO:0000313" key="9">
    <source>
        <dbReference type="Proteomes" id="UP000796880"/>
    </source>
</evidence>
<dbReference type="InterPro" id="IPR001841">
    <property type="entry name" value="Znf_RING"/>
</dbReference>
<evidence type="ECO:0000256" key="1">
    <source>
        <dbReference type="ARBA" id="ARBA00022723"/>
    </source>
</evidence>
<feature type="domain" description="PHD-type" evidence="6">
    <location>
        <begin position="497"/>
        <end position="547"/>
    </location>
</feature>
<keyword evidence="1" id="KW-0479">Metal-binding</keyword>
<dbReference type="SMART" id="SM00249">
    <property type="entry name" value="PHD"/>
    <property type="match status" value="3"/>
</dbReference>
<dbReference type="FunFam" id="2.30.30.1150:FF:000005">
    <property type="entry name" value="PHD finger protein EHD3 isoform A"/>
    <property type="match status" value="1"/>
</dbReference>
<evidence type="ECO:0000259" key="6">
    <source>
        <dbReference type="PROSITE" id="PS50016"/>
    </source>
</evidence>
<dbReference type="PROSITE" id="PS01359">
    <property type="entry name" value="ZF_PHD_1"/>
    <property type="match status" value="2"/>
</dbReference>
<evidence type="ECO:0000313" key="8">
    <source>
        <dbReference type="EMBL" id="KAF3447054.1"/>
    </source>
</evidence>
<evidence type="ECO:0000256" key="2">
    <source>
        <dbReference type="ARBA" id="ARBA00022771"/>
    </source>
</evidence>
<feature type="domain" description="PHD-type" evidence="6">
    <location>
        <begin position="334"/>
        <end position="384"/>
    </location>
</feature>
<dbReference type="PROSITE" id="PS50089">
    <property type="entry name" value="ZF_RING_2"/>
    <property type="match status" value="1"/>
</dbReference>
<evidence type="ECO:0000256" key="4">
    <source>
        <dbReference type="PROSITE-ProRule" id="PRU00175"/>
    </source>
</evidence>
<feature type="region of interest" description="Disordered" evidence="5">
    <location>
        <begin position="410"/>
        <end position="431"/>
    </location>
</feature>
<dbReference type="PANTHER" id="PTHR47162:SF9">
    <property type="entry name" value="PHD FINGER PROTEIN EHD3-LIKE"/>
    <property type="match status" value="1"/>
</dbReference>
<evidence type="ECO:0000256" key="3">
    <source>
        <dbReference type="ARBA" id="ARBA00022833"/>
    </source>
</evidence>
<dbReference type="SUPFAM" id="SSF57903">
    <property type="entry name" value="FYVE/PHD zinc finger"/>
    <property type="match status" value="3"/>
</dbReference>
<protein>
    <submittedName>
        <fullName evidence="8">Uncharacterized protein</fullName>
    </submittedName>
</protein>
<feature type="domain" description="RING-type" evidence="7">
    <location>
        <begin position="450"/>
        <end position="498"/>
    </location>
</feature>
<sequence length="615" mass="68853">MGVEEGTSNGDSTECSEGVRLLKGEVVDNGYETGTGTNIAEGSSGGSEGFQTYKRRKHMKSTLEIKLEEGGRAFAEAASQLVDQAVREQVDMVIDSNSCDQVCLPLNGSDYCSKRPWRNFVLEHMYQSLSDDEGGIQGCIRDALVFYPRSDHMSTVKEYDRHVGHRQEFSSPAGHLLNRFHKEASEYLGVTSNGNLDPSKHTVTESCQRAFLDTLISEEFASLCKILFNNFQGIKDNVFDFSLINSRMKDGAYESSPMLFLSDLQQVWRKLQGIGAEMISLAKSLSDISKASYDKQVGGSGHSIFEDGKHELCTKLYDSHTKLEQSEDCGFNKVYTCMRCGDNAKGRDCLVCDSCEDMYHVSCIQPAVKEIPHRSWYCVTCCASGIKSQHENCVVCERLNPLKTIGNRVGNESVPTNEEGGAPYELGENSNSSSDVWHHSSERGEDLCICKICRSELKDGERSRICSHSVCPSRYYHARCLTKMQLKSHGPRWYCPSCLCRTCLTDKDDEDIVLCDGCDHAYHIYCLKPPKTSIPKGKWFCRRCNARLRAIRKAKKAYEKRQKLKGNEGGGGFRAFENLEKWVEKDKVESNKGREGNSLDMLINVMTTYGDDLGS</sequence>
<dbReference type="InterPro" id="IPR011011">
    <property type="entry name" value="Znf_FYVE_PHD"/>
</dbReference>
<dbReference type="InterPro" id="IPR019787">
    <property type="entry name" value="Znf_PHD-finger"/>
</dbReference>
<dbReference type="Gene3D" id="2.30.30.1150">
    <property type="match status" value="1"/>
</dbReference>
<dbReference type="EMBL" id="VOIH02000005">
    <property type="protein sequence ID" value="KAF3447054.1"/>
    <property type="molecule type" value="Genomic_DNA"/>
</dbReference>
<name>A0A8K0H7H6_9ROSA</name>
<dbReference type="Gene3D" id="3.30.40.10">
    <property type="entry name" value="Zinc/RING finger domain, C3HC4 (zinc finger)"/>
    <property type="match status" value="1"/>
</dbReference>
<dbReference type="AlphaFoldDB" id="A0A8K0H7H6"/>
<reference evidence="8" key="1">
    <citation type="submission" date="2020-03" db="EMBL/GenBank/DDBJ databases">
        <title>A high-quality chromosome-level genome assembly of a woody plant with both climbing and erect habits, Rhamnella rubrinervis.</title>
        <authorList>
            <person name="Lu Z."/>
            <person name="Yang Y."/>
            <person name="Zhu X."/>
            <person name="Sun Y."/>
        </authorList>
    </citation>
    <scope>NUCLEOTIDE SEQUENCE</scope>
    <source>
        <strain evidence="8">BYM</strain>
        <tissue evidence="8">Leaf</tissue>
    </source>
</reference>
<dbReference type="Proteomes" id="UP000796880">
    <property type="component" value="Unassembled WGS sequence"/>
</dbReference>
<evidence type="ECO:0000256" key="5">
    <source>
        <dbReference type="SAM" id="MobiDB-lite"/>
    </source>
</evidence>
<accession>A0A8K0H7H6</accession>
<evidence type="ECO:0000259" key="7">
    <source>
        <dbReference type="PROSITE" id="PS50089"/>
    </source>
</evidence>
<dbReference type="InterPro" id="IPR019786">
    <property type="entry name" value="Zinc_finger_PHD-type_CS"/>
</dbReference>
<comment type="caution">
    <text evidence="8">The sequence shown here is derived from an EMBL/GenBank/DDBJ whole genome shotgun (WGS) entry which is preliminary data.</text>
</comment>
<dbReference type="PANTHER" id="PTHR47162">
    <property type="entry name" value="OS02G0192300 PROTEIN"/>
    <property type="match status" value="1"/>
</dbReference>
<dbReference type="GO" id="GO:0008270">
    <property type="term" value="F:zinc ion binding"/>
    <property type="evidence" value="ECO:0007669"/>
    <property type="project" value="UniProtKB-KW"/>
</dbReference>
<keyword evidence="9" id="KW-1185">Reference proteome</keyword>
<organism evidence="8 9">
    <name type="scientific">Rhamnella rubrinervis</name>
    <dbReference type="NCBI Taxonomy" id="2594499"/>
    <lineage>
        <taxon>Eukaryota</taxon>
        <taxon>Viridiplantae</taxon>
        <taxon>Streptophyta</taxon>
        <taxon>Embryophyta</taxon>
        <taxon>Tracheophyta</taxon>
        <taxon>Spermatophyta</taxon>
        <taxon>Magnoliopsida</taxon>
        <taxon>eudicotyledons</taxon>
        <taxon>Gunneridae</taxon>
        <taxon>Pentapetalae</taxon>
        <taxon>rosids</taxon>
        <taxon>fabids</taxon>
        <taxon>Rosales</taxon>
        <taxon>Rhamnaceae</taxon>
        <taxon>rhamnoid group</taxon>
        <taxon>Rhamneae</taxon>
        <taxon>Rhamnella</taxon>
    </lineage>
</organism>
<proteinExistence type="predicted"/>
<dbReference type="InterPro" id="IPR013083">
    <property type="entry name" value="Znf_RING/FYVE/PHD"/>
</dbReference>
<gene>
    <name evidence="8" type="ORF">FNV43_RR12234</name>
</gene>